<protein>
    <submittedName>
        <fullName evidence="2">Adenine-specific DNA-methyltransferase</fullName>
    </submittedName>
</protein>
<feature type="coiled-coil region" evidence="1">
    <location>
        <begin position="58"/>
        <end position="108"/>
    </location>
</feature>
<dbReference type="AlphaFoldDB" id="A0A1M4YMA9"/>
<accession>A0A1M4YMA9</accession>
<keyword evidence="3" id="KW-1185">Reference proteome</keyword>
<organism evidence="2 3">
    <name type="scientific">Marinitoga hydrogenitolerans (strain DSM 16785 / JCM 12826 / AT1271)</name>
    <dbReference type="NCBI Taxonomy" id="1122195"/>
    <lineage>
        <taxon>Bacteria</taxon>
        <taxon>Thermotogati</taxon>
        <taxon>Thermotogota</taxon>
        <taxon>Thermotogae</taxon>
        <taxon>Petrotogales</taxon>
        <taxon>Petrotogaceae</taxon>
        <taxon>Marinitoga</taxon>
    </lineage>
</organism>
<evidence type="ECO:0000256" key="1">
    <source>
        <dbReference type="SAM" id="Coils"/>
    </source>
</evidence>
<proteinExistence type="predicted"/>
<dbReference type="Proteomes" id="UP000184334">
    <property type="component" value="Unassembled WGS sequence"/>
</dbReference>
<keyword evidence="1" id="KW-0175">Coiled coil</keyword>
<dbReference type="STRING" id="1122195.SAMN02745164_01705"/>
<comment type="caution">
    <text evidence="2">The sequence shown here is derived from an EMBL/GenBank/DDBJ whole genome shotgun (WGS) entry which is preliminary data.</text>
</comment>
<name>A0A1M4YMA9_MARH1</name>
<sequence>MELNAEDGENRQFIMVQLPEQIDPEKNKTAYDFVKDELGIEKPTIAEIGKERIRRAGKKIKEDYLEKYEKELEKKKKELKKLKNKLFSDETQSKVEKIETKIKELEKK</sequence>
<evidence type="ECO:0000313" key="3">
    <source>
        <dbReference type="Proteomes" id="UP000184334"/>
    </source>
</evidence>
<dbReference type="GO" id="GO:0008168">
    <property type="term" value="F:methyltransferase activity"/>
    <property type="evidence" value="ECO:0007669"/>
    <property type="project" value="UniProtKB-KW"/>
</dbReference>
<gene>
    <name evidence="2" type="ORF">SAMN02745164_01705</name>
</gene>
<dbReference type="EMBL" id="FQUI01000032">
    <property type="protein sequence ID" value="SHF06632.1"/>
    <property type="molecule type" value="Genomic_DNA"/>
</dbReference>
<evidence type="ECO:0000313" key="2">
    <source>
        <dbReference type="EMBL" id="SHF06632.1"/>
    </source>
</evidence>
<reference evidence="2" key="1">
    <citation type="submission" date="2016-11" db="EMBL/GenBank/DDBJ databases">
        <authorList>
            <person name="Varghese N."/>
            <person name="Submissions S."/>
        </authorList>
    </citation>
    <scope>NUCLEOTIDE SEQUENCE [LARGE SCALE GENOMIC DNA]</scope>
    <source>
        <strain evidence="2">DSM 16785</strain>
    </source>
</reference>
<dbReference type="GO" id="GO:0032259">
    <property type="term" value="P:methylation"/>
    <property type="evidence" value="ECO:0007669"/>
    <property type="project" value="UniProtKB-KW"/>
</dbReference>